<evidence type="ECO:0000313" key="2">
    <source>
        <dbReference type="Proteomes" id="UP001589693"/>
    </source>
</evidence>
<name>A0ABV6A8U2_9PSEU</name>
<dbReference type="Proteomes" id="UP001589693">
    <property type="component" value="Unassembled WGS sequence"/>
</dbReference>
<keyword evidence="2" id="KW-1185">Reference proteome</keyword>
<dbReference type="RefSeq" id="WP_377861453.1">
    <property type="nucleotide sequence ID" value="NZ_JBHLZU010000033.1"/>
</dbReference>
<gene>
    <name evidence="1" type="ORF">ACFFQA_34490</name>
</gene>
<feature type="non-terminal residue" evidence="1">
    <location>
        <position position="1"/>
    </location>
</feature>
<protein>
    <submittedName>
        <fullName evidence="1">Uncharacterized protein</fullName>
    </submittedName>
</protein>
<evidence type="ECO:0000313" key="1">
    <source>
        <dbReference type="EMBL" id="MFB9909075.1"/>
    </source>
</evidence>
<reference evidence="1 2" key="1">
    <citation type="submission" date="2024-09" db="EMBL/GenBank/DDBJ databases">
        <authorList>
            <person name="Sun Q."/>
            <person name="Mori K."/>
        </authorList>
    </citation>
    <scope>NUCLEOTIDE SEQUENCE [LARGE SCALE GENOMIC DNA]</scope>
    <source>
        <strain evidence="1 2">TBRC 7907</strain>
    </source>
</reference>
<proteinExistence type="predicted"/>
<accession>A0ABV6A8U2</accession>
<organism evidence="1 2">
    <name type="scientific">Allokutzneria oryzae</name>
    <dbReference type="NCBI Taxonomy" id="1378989"/>
    <lineage>
        <taxon>Bacteria</taxon>
        <taxon>Bacillati</taxon>
        <taxon>Actinomycetota</taxon>
        <taxon>Actinomycetes</taxon>
        <taxon>Pseudonocardiales</taxon>
        <taxon>Pseudonocardiaceae</taxon>
        <taxon>Allokutzneria</taxon>
    </lineage>
</organism>
<comment type="caution">
    <text evidence="1">The sequence shown here is derived from an EMBL/GenBank/DDBJ whole genome shotgun (WGS) entry which is preliminary data.</text>
</comment>
<dbReference type="EMBL" id="JBHLZU010000033">
    <property type="protein sequence ID" value="MFB9909075.1"/>
    <property type="molecule type" value="Genomic_DNA"/>
</dbReference>
<sequence length="106" mass="11345">PGHLLVHFVVSEAYLVGVSDVKSAVSRSLAGPDSVLASRQPYPVRILGVKSAVTADMMFAEVTDPFRSAPQTLSEPHFQCQIGAEPTISTENRSAHTPIGTYSLHI</sequence>